<sequence length="225" mass="26007">MFHILVVEDDRALRELFCTVLSKNGFVYHEARDGADAWDVLEKQYIDLVVTDIMMPNMDGFEFVKSLRGNGLNMPVLMITAKDGFEDMQSGFFAGTDDYMVKPVNVNEMILRINALLKRAQIVNEKKIHFENAELRYDDLTVCISGDCSVLPQKEFYILYKLLSNPNRVFTKQQIMDEIWGMDTESDPHTLDVHISRLRERFKDNAQFEIVTIRGLGYKAVKKHA</sequence>
<keyword evidence="6" id="KW-0843">Virulence</keyword>
<reference evidence="14" key="1">
    <citation type="submission" date="2019-08" db="EMBL/GenBank/DDBJ databases">
        <authorList>
            <person name="Kucharzyk K."/>
            <person name="Murdoch R.W."/>
            <person name="Higgins S."/>
            <person name="Loffler F."/>
        </authorList>
    </citation>
    <scope>NUCLEOTIDE SEQUENCE</scope>
</reference>
<dbReference type="InterPro" id="IPR011006">
    <property type="entry name" value="CheY-like_superfamily"/>
</dbReference>
<dbReference type="InterPro" id="IPR039420">
    <property type="entry name" value="WalR-like"/>
</dbReference>
<keyword evidence="3" id="KW-0597">Phosphoprotein</keyword>
<organism evidence="14">
    <name type="scientific">bioreactor metagenome</name>
    <dbReference type="NCBI Taxonomy" id="1076179"/>
    <lineage>
        <taxon>unclassified sequences</taxon>
        <taxon>metagenomes</taxon>
        <taxon>ecological metagenomes</taxon>
    </lineage>
</organism>
<evidence type="ECO:0000256" key="2">
    <source>
        <dbReference type="ARBA" id="ARBA00022490"/>
    </source>
</evidence>
<evidence type="ECO:0000256" key="3">
    <source>
        <dbReference type="ARBA" id="ARBA00022553"/>
    </source>
</evidence>
<dbReference type="PROSITE" id="PS51755">
    <property type="entry name" value="OMPR_PHOB"/>
    <property type="match status" value="1"/>
</dbReference>
<evidence type="ECO:0000256" key="4">
    <source>
        <dbReference type="ARBA" id="ARBA00023012"/>
    </source>
</evidence>
<keyword evidence="5" id="KW-0805">Transcription regulation</keyword>
<comment type="subcellular location">
    <subcellularLocation>
        <location evidence="1">Cytoplasm</location>
    </subcellularLocation>
</comment>
<proteinExistence type="predicted"/>
<evidence type="ECO:0000259" key="12">
    <source>
        <dbReference type="PROSITE" id="PS50110"/>
    </source>
</evidence>
<dbReference type="InterPro" id="IPR001789">
    <property type="entry name" value="Sig_transdc_resp-reg_receiver"/>
</dbReference>
<gene>
    <name evidence="14" type="primary">hssR_6</name>
    <name evidence="14" type="ORF">SDC9_93814</name>
</gene>
<dbReference type="SMART" id="SM00862">
    <property type="entry name" value="Trans_reg_C"/>
    <property type="match status" value="1"/>
</dbReference>
<dbReference type="EMBL" id="VSSQ01011541">
    <property type="protein sequence ID" value="MPM47106.1"/>
    <property type="molecule type" value="Genomic_DNA"/>
</dbReference>
<dbReference type="Pfam" id="PF00072">
    <property type="entry name" value="Response_reg"/>
    <property type="match status" value="1"/>
</dbReference>
<dbReference type="Pfam" id="PF00486">
    <property type="entry name" value="Trans_reg_C"/>
    <property type="match status" value="1"/>
</dbReference>
<evidence type="ECO:0000259" key="13">
    <source>
        <dbReference type="PROSITE" id="PS51755"/>
    </source>
</evidence>
<comment type="caution">
    <text evidence="14">The sequence shown here is derived from an EMBL/GenBank/DDBJ whole genome shotgun (WGS) entry which is preliminary data.</text>
</comment>
<keyword evidence="7" id="KW-0238">DNA-binding</keyword>
<dbReference type="FunFam" id="3.40.50.2300:FF:000001">
    <property type="entry name" value="DNA-binding response regulator PhoB"/>
    <property type="match status" value="1"/>
</dbReference>
<accession>A0A645A2G8</accession>
<dbReference type="GO" id="GO:0000156">
    <property type="term" value="F:phosphorelay response regulator activity"/>
    <property type="evidence" value="ECO:0007669"/>
    <property type="project" value="TreeGrafter"/>
</dbReference>
<dbReference type="SUPFAM" id="SSF52172">
    <property type="entry name" value="CheY-like"/>
    <property type="match status" value="1"/>
</dbReference>
<evidence type="ECO:0000256" key="9">
    <source>
        <dbReference type="ARBA" id="ARBA00023163"/>
    </source>
</evidence>
<evidence type="ECO:0000256" key="10">
    <source>
        <dbReference type="ARBA" id="ARBA00037471"/>
    </source>
</evidence>
<evidence type="ECO:0000256" key="7">
    <source>
        <dbReference type="ARBA" id="ARBA00023125"/>
    </source>
</evidence>
<keyword evidence="8" id="KW-0010">Activator</keyword>
<dbReference type="Gene3D" id="3.40.50.2300">
    <property type="match status" value="1"/>
</dbReference>
<dbReference type="InterPro" id="IPR036388">
    <property type="entry name" value="WH-like_DNA-bd_sf"/>
</dbReference>
<protein>
    <recommendedName>
        <fullName evidence="11">Heme response regulator HssR</fullName>
    </recommendedName>
</protein>
<dbReference type="GO" id="GO:0000976">
    <property type="term" value="F:transcription cis-regulatory region binding"/>
    <property type="evidence" value="ECO:0007669"/>
    <property type="project" value="TreeGrafter"/>
</dbReference>
<dbReference type="PANTHER" id="PTHR48111">
    <property type="entry name" value="REGULATOR OF RPOS"/>
    <property type="match status" value="1"/>
</dbReference>
<keyword evidence="9" id="KW-0804">Transcription</keyword>
<dbReference type="SMART" id="SM00448">
    <property type="entry name" value="REC"/>
    <property type="match status" value="1"/>
</dbReference>
<dbReference type="InterPro" id="IPR001867">
    <property type="entry name" value="OmpR/PhoB-type_DNA-bd"/>
</dbReference>
<keyword evidence="4" id="KW-0902">Two-component regulatory system</keyword>
<dbReference type="AlphaFoldDB" id="A0A645A2G8"/>
<evidence type="ECO:0000256" key="8">
    <source>
        <dbReference type="ARBA" id="ARBA00023159"/>
    </source>
</evidence>
<evidence type="ECO:0000256" key="5">
    <source>
        <dbReference type="ARBA" id="ARBA00023015"/>
    </source>
</evidence>
<dbReference type="Gene3D" id="1.10.10.10">
    <property type="entry name" value="Winged helix-like DNA-binding domain superfamily/Winged helix DNA-binding domain"/>
    <property type="match status" value="1"/>
</dbReference>
<keyword evidence="2" id="KW-0963">Cytoplasm</keyword>
<dbReference type="PANTHER" id="PTHR48111:SF49">
    <property type="entry name" value="HEME RESPONSE REGULATOR HSSR"/>
    <property type="match status" value="1"/>
</dbReference>
<evidence type="ECO:0000256" key="11">
    <source>
        <dbReference type="ARBA" id="ARBA00039976"/>
    </source>
</evidence>
<comment type="function">
    <text evidence="10">Member of the two-component regulatory system HssS/HssR involved in intracellular heme homeostasis and tempering of staphylococcal virulence. Phosphorylated HssR binds to a direct repeat sequence within hrtAB promoter and activates the expression of hrtAB, an efflux pump, in response to extracellular heme, hemin, hemoglobin or blood.</text>
</comment>
<dbReference type="GO" id="GO:0006355">
    <property type="term" value="P:regulation of DNA-templated transcription"/>
    <property type="evidence" value="ECO:0007669"/>
    <property type="project" value="InterPro"/>
</dbReference>
<feature type="domain" description="OmpR/PhoB-type" evidence="13">
    <location>
        <begin position="125"/>
        <end position="222"/>
    </location>
</feature>
<evidence type="ECO:0000256" key="6">
    <source>
        <dbReference type="ARBA" id="ARBA00023026"/>
    </source>
</evidence>
<dbReference type="GO" id="GO:0005829">
    <property type="term" value="C:cytosol"/>
    <property type="evidence" value="ECO:0007669"/>
    <property type="project" value="TreeGrafter"/>
</dbReference>
<evidence type="ECO:0000256" key="1">
    <source>
        <dbReference type="ARBA" id="ARBA00004496"/>
    </source>
</evidence>
<feature type="domain" description="Response regulatory" evidence="12">
    <location>
        <begin position="3"/>
        <end position="117"/>
    </location>
</feature>
<dbReference type="GO" id="GO:0032993">
    <property type="term" value="C:protein-DNA complex"/>
    <property type="evidence" value="ECO:0007669"/>
    <property type="project" value="TreeGrafter"/>
</dbReference>
<name>A0A645A2G8_9ZZZZ</name>
<dbReference type="PROSITE" id="PS50110">
    <property type="entry name" value="RESPONSE_REGULATORY"/>
    <property type="match status" value="1"/>
</dbReference>
<evidence type="ECO:0000313" key="14">
    <source>
        <dbReference type="EMBL" id="MPM47106.1"/>
    </source>
</evidence>
<dbReference type="CDD" id="cd00383">
    <property type="entry name" value="trans_reg_C"/>
    <property type="match status" value="1"/>
</dbReference>